<organism evidence="2 3">
    <name type="scientific">Pseudomonas izuensis</name>
    <dbReference type="NCBI Taxonomy" id="2684212"/>
    <lineage>
        <taxon>Bacteria</taxon>
        <taxon>Pseudomonadati</taxon>
        <taxon>Pseudomonadota</taxon>
        <taxon>Gammaproteobacteria</taxon>
        <taxon>Pseudomonadales</taxon>
        <taxon>Pseudomonadaceae</taxon>
        <taxon>Pseudomonas</taxon>
    </lineage>
</organism>
<feature type="transmembrane region" description="Helical" evidence="1">
    <location>
        <begin position="154"/>
        <end position="181"/>
    </location>
</feature>
<protein>
    <submittedName>
        <fullName evidence="2">Uncharacterized protein</fullName>
    </submittedName>
</protein>
<dbReference type="EMBL" id="AP017423">
    <property type="protein sequence ID" value="BCX67938.1"/>
    <property type="molecule type" value="Genomic_DNA"/>
</dbReference>
<reference evidence="2 3" key="1">
    <citation type="submission" date="2016-04" db="EMBL/GenBank/DDBJ databases">
        <title>Complete genome sequence of Pseudomonas sp. LAB-08 isolated from TCE contaminated aquifer soil.</title>
        <authorList>
            <person name="Dohra H."/>
            <person name="Suzuki K."/>
            <person name="Fatma A."/>
            <person name="Inuzuka Y."/>
            <person name="Honjo M."/>
            <person name="Tashiro Y."/>
            <person name="Futamata H."/>
        </authorList>
    </citation>
    <scope>NUCLEOTIDE SEQUENCE [LARGE SCALE GENOMIC DNA]</scope>
    <source>
        <strain evidence="2 3">LAB-08</strain>
    </source>
</reference>
<gene>
    <name evidence="2" type="ORF">LAB08_R25770</name>
</gene>
<proteinExistence type="predicted"/>
<keyword evidence="1" id="KW-1133">Transmembrane helix</keyword>
<name>A0ABM7RZM2_9PSED</name>
<dbReference type="Proteomes" id="UP000218595">
    <property type="component" value="Chromosome"/>
</dbReference>
<keyword evidence="3" id="KW-1185">Reference proteome</keyword>
<feature type="transmembrane region" description="Helical" evidence="1">
    <location>
        <begin position="24"/>
        <end position="42"/>
    </location>
</feature>
<evidence type="ECO:0000313" key="3">
    <source>
        <dbReference type="Proteomes" id="UP000218595"/>
    </source>
</evidence>
<feature type="transmembrane region" description="Helical" evidence="1">
    <location>
        <begin position="54"/>
        <end position="78"/>
    </location>
</feature>
<evidence type="ECO:0000256" key="1">
    <source>
        <dbReference type="SAM" id="Phobius"/>
    </source>
</evidence>
<feature type="transmembrane region" description="Helical" evidence="1">
    <location>
        <begin position="112"/>
        <end position="134"/>
    </location>
</feature>
<accession>A0ABM7RZM2</accession>
<keyword evidence="1" id="KW-0472">Membrane</keyword>
<dbReference type="RefSeq" id="WP_157755710.1">
    <property type="nucleotide sequence ID" value="NZ_AP017423.2"/>
</dbReference>
<sequence>MLNQMLQPLSYLAIRHPQKWKVDWLFPIVIAFVCTLCSVGEGGNSDIYRSSGPVSMLLGFFSSLPGFYIAALAAIATFGRNDIDNVLPEPTPTVKLMTRGENVLVKLTRRRFLAMLFAFLTCESIALVLYSVLFLSYGSVIAEFSLWGGVASKILILGMTFVYYVLLMQMLAATFWGLYYLGFKLHEPQ</sequence>
<evidence type="ECO:0000313" key="2">
    <source>
        <dbReference type="EMBL" id="BCX67938.1"/>
    </source>
</evidence>
<keyword evidence="1" id="KW-0812">Transmembrane</keyword>